<feature type="region of interest" description="Disordered" evidence="2">
    <location>
        <begin position="46"/>
        <end position="71"/>
    </location>
</feature>
<evidence type="ECO:0000313" key="3">
    <source>
        <dbReference type="EMBL" id="KJH45686.1"/>
    </source>
</evidence>
<evidence type="ECO:0000256" key="2">
    <source>
        <dbReference type="SAM" id="MobiDB-lite"/>
    </source>
</evidence>
<gene>
    <name evidence="3" type="ORF">DICVIV_08269</name>
</gene>
<keyword evidence="1" id="KW-0175">Coiled coil</keyword>
<evidence type="ECO:0000256" key="1">
    <source>
        <dbReference type="SAM" id="Coils"/>
    </source>
</evidence>
<protein>
    <recommendedName>
        <fullName evidence="5">Lebercilin domain-containing protein</fullName>
    </recommendedName>
</protein>
<evidence type="ECO:0008006" key="5">
    <source>
        <dbReference type="Google" id="ProtNLM"/>
    </source>
</evidence>
<dbReference type="OrthoDB" id="5877253at2759"/>
<feature type="coiled-coil region" evidence="1">
    <location>
        <begin position="122"/>
        <end position="218"/>
    </location>
</feature>
<keyword evidence="4" id="KW-1185">Reference proteome</keyword>
<dbReference type="Proteomes" id="UP000053766">
    <property type="component" value="Unassembled WGS sequence"/>
</dbReference>
<accession>A0A0D8XTL0</accession>
<organism evidence="3 4">
    <name type="scientific">Dictyocaulus viviparus</name>
    <name type="common">Bovine lungworm</name>
    <dbReference type="NCBI Taxonomy" id="29172"/>
    <lineage>
        <taxon>Eukaryota</taxon>
        <taxon>Metazoa</taxon>
        <taxon>Ecdysozoa</taxon>
        <taxon>Nematoda</taxon>
        <taxon>Chromadorea</taxon>
        <taxon>Rhabditida</taxon>
        <taxon>Rhabditina</taxon>
        <taxon>Rhabditomorpha</taxon>
        <taxon>Strongyloidea</taxon>
        <taxon>Metastrongylidae</taxon>
        <taxon>Dictyocaulus</taxon>
    </lineage>
</organism>
<name>A0A0D8XTL0_DICVI</name>
<proteinExistence type="predicted"/>
<sequence>MNRGRSPRQEKLDDMREELLKAKKVNAQLILNNRILNTKLQRLTREARKHDQSQKTQYEGKASVNMESKTSTAVRSAKELRSATVIGDRLESAAPNVQELMREISAINIETITPHAHQDAELRELKEKNKRRLRMAKAYAEQNHKLKQRLKQMREQMFAQQNKQHQSSIAIATRENVGKNGSYNRALMERLNEAEMKMEYLRNENDKLKRNLEYLQARTDSYFLGNSSEKATESPNVALSIPQRAGEAVIIPPLDICRGSDSISSTERLSSRSSSNHVLGSNRQCEDEISMNVLLYVVVELAIAYSERQLILQELNDVQSC</sequence>
<dbReference type="EMBL" id="KN716393">
    <property type="protein sequence ID" value="KJH45686.1"/>
    <property type="molecule type" value="Genomic_DNA"/>
</dbReference>
<evidence type="ECO:0000313" key="4">
    <source>
        <dbReference type="Proteomes" id="UP000053766"/>
    </source>
</evidence>
<reference evidence="4" key="2">
    <citation type="journal article" date="2016" name="Sci. Rep.">
        <title>Dictyocaulus viviparus genome, variome and transcriptome elucidate lungworm biology and support future intervention.</title>
        <authorList>
            <person name="McNulty S.N."/>
            <person name="Strube C."/>
            <person name="Rosa B.A."/>
            <person name="Martin J.C."/>
            <person name="Tyagi R."/>
            <person name="Choi Y.J."/>
            <person name="Wang Q."/>
            <person name="Hallsworth Pepin K."/>
            <person name="Zhang X."/>
            <person name="Ozersky P."/>
            <person name="Wilson R.K."/>
            <person name="Sternberg P.W."/>
            <person name="Gasser R.B."/>
            <person name="Mitreva M."/>
        </authorList>
    </citation>
    <scope>NUCLEOTIDE SEQUENCE [LARGE SCALE GENOMIC DNA]</scope>
    <source>
        <strain evidence="4">HannoverDv2000</strain>
    </source>
</reference>
<dbReference type="AlphaFoldDB" id="A0A0D8XTL0"/>
<reference evidence="3 4" key="1">
    <citation type="submission" date="2013-11" db="EMBL/GenBank/DDBJ databases">
        <title>Draft genome of the bovine lungworm Dictyocaulus viviparus.</title>
        <authorList>
            <person name="Mitreva M."/>
        </authorList>
    </citation>
    <scope>NUCLEOTIDE SEQUENCE [LARGE SCALE GENOMIC DNA]</scope>
    <source>
        <strain evidence="3 4">HannoverDv2000</strain>
    </source>
</reference>